<evidence type="ECO:0000313" key="3">
    <source>
        <dbReference type="Proteomes" id="UP000749010"/>
    </source>
</evidence>
<feature type="region of interest" description="Disordered" evidence="1">
    <location>
        <begin position="56"/>
        <end position="76"/>
    </location>
</feature>
<dbReference type="EMBL" id="SPMY01000019">
    <property type="protein sequence ID" value="NMQ27664.1"/>
    <property type="molecule type" value="Genomic_DNA"/>
</dbReference>
<accession>A0ABX1TXV1</accession>
<feature type="region of interest" description="Disordered" evidence="1">
    <location>
        <begin position="173"/>
        <end position="201"/>
    </location>
</feature>
<sequence length="280" mass="30647">MVGPPRLVEQDFTVYWSAPNDVRRRADTSLWSVLGGAHRLLYFTTNRVPEARKLEDRATRGKFGRDRDSHGVPQDSFAQPRVLGEADGGTVYADMIIFTRDGRSALEAAALGPLLEAEAQRLRKFVAQQDAGFASSLRQLGGSMTPQAIAARRAKREERWKTESRDPAALAQRLDAAARTDEADTARQRPQMTEPAARDPRSAWWGPRLALATTEATLAGLDSAARNAPACGRVDPAFSTGNGVRCATKVLPARRATACRWCRCAPIWSTRSGPPTRCDC</sequence>
<evidence type="ECO:0000256" key="1">
    <source>
        <dbReference type="SAM" id="MobiDB-lite"/>
    </source>
</evidence>
<feature type="compositionally biased region" description="Basic and acidic residues" evidence="1">
    <location>
        <begin position="56"/>
        <end position="70"/>
    </location>
</feature>
<gene>
    <name evidence="2" type="ORF">E4Q23_07790</name>
</gene>
<organism evidence="2 3">
    <name type="scientific">Candidatus Accumulibacter phosphatis</name>
    <dbReference type="NCBI Taxonomy" id="327160"/>
    <lineage>
        <taxon>Bacteria</taxon>
        <taxon>Pseudomonadati</taxon>
        <taxon>Pseudomonadota</taxon>
        <taxon>Betaproteobacteria</taxon>
        <taxon>Candidatus Accumulibacter</taxon>
    </lineage>
</organism>
<comment type="caution">
    <text evidence="2">The sequence shown here is derived from an EMBL/GenBank/DDBJ whole genome shotgun (WGS) entry which is preliminary data.</text>
</comment>
<keyword evidence="3" id="KW-1185">Reference proteome</keyword>
<reference evidence="2 3" key="1">
    <citation type="submission" date="2019-03" db="EMBL/GenBank/DDBJ databases">
        <title>Metabolic reconstructions from genomes of highly enriched 'Candidatus Accumulibacter' and 'Candidatus Competibacter' bioreactor populations.</title>
        <authorList>
            <person name="Annavajhala M.K."/>
            <person name="Welles L."/>
            <person name="Abbas B."/>
            <person name="Sorokin D."/>
            <person name="Park H."/>
            <person name="Van Loosdrecht M."/>
            <person name="Chandran K."/>
        </authorList>
    </citation>
    <scope>NUCLEOTIDE SEQUENCE [LARGE SCALE GENOMIC DNA]</scope>
    <source>
        <strain evidence="2 3">SBR_S</strain>
    </source>
</reference>
<protein>
    <submittedName>
        <fullName evidence="2">Uncharacterized protein</fullName>
    </submittedName>
</protein>
<feature type="compositionally biased region" description="Basic and acidic residues" evidence="1">
    <location>
        <begin position="176"/>
        <end position="187"/>
    </location>
</feature>
<proteinExistence type="predicted"/>
<dbReference type="RefSeq" id="WP_169066110.1">
    <property type="nucleotide sequence ID" value="NZ_SPMY01000019.1"/>
</dbReference>
<evidence type="ECO:0000313" key="2">
    <source>
        <dbReference type="EMBL" id="NMQ27664.1"/>
    </source>
</evidence>
<dbReference type="Proteomes" id="UP000749010">
    <property type="component" value="Unassembled WGS sequence"/>
</dbReference>
<name>A0ABX1TXV1_9PROT</name>